<feature type="transmembrane region" description="Helical" evidence="2">
    <location>
        <begin position="173"/>
        <end position="194"/>
    </location>
</feature>
<protein>
    <recommendedName>
        <fullName evidence="5">MARVEL domain-containing protein</fullName>
    </recommendedName>
</protein>
<proteinExistence type="predicted"/>
<keyword evidence="2" id="KW-0472">Membrane</keyword>
<accession>A0A4S4KDV6</accession>
<feature type="transmembrane region" description="Helical" evidence="2">
    <location>
        <begin position="411"/>
        <end position="431"/>
    </location>
</feature>
<keyword evidence="4" id="KW-1185">Reference proteome</keyword>
<feature type="compositionally biased region" description="Basic residues" evidence="1">
    <location>
        <begin position="249"/>
        <end position="259"/>
    </location>
</feature>
<dbReference type="OrthoDB" id="3264219at2759"/>
<evidence type="ECO:0008006" key="5">
    <source>
        <dbReference type="Google" id="ProtNLM"/>
    </source>
</evidence>
<evidence type="ECO:0000256" key="1">
    <source>
        <dbReference type="SAM" id="MobiDB-lite"/>
    </source>
</evidence>
<dbReference type="EMBL" id="SGPK01000886">
    <property type="protein sequence ID" value="THG96314.1"/>
    <property type="molecule type" value="Genomic_DNA"/>
</dbReference>
<keyword evidence="2" id="KW-0812">Transmembrane</keyword>
<dbReference type="Proteomes" id="UP000308199">
    <property type="component" value="Unassembled WGS sequence"/>
</dbReference>
<evidence type="ECO:0000313" key="4">
    <source>
        <dbReference type="Proteomes" id="UP000308199"/>
    </source>
</evidence>
<gene>
    <name evidence="3" type="ORF">EW145_g7801</name>
</gene>
<evidence type="ECO:0000313" key="3">
    <source>
        <dbReference type="EMBL" id="THG96314.1"/>
    </source>
</evidence>
<sequence length="515" mass="56177">MPAPNLNIFGSGSPRARRLSTSSSLAPKRSCMSRSCMPSIFSAVRLGVYFGVLVCTVICLAIAVHFESVLESSDLTHFVPFAIFVSVASLLVILALLLSTVLKQRLPISTRMEMASLGLLAVLWLALGSYLAVSEAAEADVECFSSDSTVADPVELPGFTTAIFHAQYRVLEAFSIFNLILVWGFLLVISFLAYRQHRKGYKVWLYPVPAYPWFGRRTGSSPYMHNSQSQSQSQSRNKGLPIPVTAKDNHRKGSTRRSPAKTVDAEKAKPEYRKSAFWVILNDLAMSTVSHFVTVRRYTYAVVFVSACVVLGLGANFANLFLPHINRPFVVFAVVVPAFTLVTFLIISQRSRPLVDLILLFILDVLWLAMGAWSTDIIGGVQCFGLTGTQPTKTGTMPATTYCYEMKSIEAFSWANFGILTIAFVVLVILINRLASYGQFGGWNTSISEVPWFGQPYQGGQFGPYGGYGGNPQAMFAGNGQMPYVIQQAPGHSVVIQPNPGGMPTVAQVPGTISG</sequence>
<organism evidence="3 4">
    <name type="scientific">Phellinidium pouzarii</name>
    <dbReference type="NCBI Taxonomy" id="167371"/>
    <lineage>
        <taxon>Eukaryota</taxon>
        <taxon>Fungi</taxon>
        <taxon>Dikarya</taxon>
        <taxon>Basidiomycota</taxon>
        <taxon>Agaricomycotina</taxon>
        <taxon>Agaricomycetes</taxon>
        <taxon>Hymenochaetales</taxon>
        <taxon>Hymenochaetaceae</taxon>
        <taxon>Phellinidium</taxon>
    </lineage>
</organism>
<feature type="transmembrane region" description="Helical" evidence="2">
    <location>
        <begin position="300"/>
        <end position="322"/>
    </location>
</feature>
<name>A0A4S4KDV6_9AGAM</name>
<feature type="transmembrane region" description="Helical" evidence="2">
    <location>
        <begin position="78"/>
        <end position="102"/>
    </location>
</feature>
<feature type="region of interest" description="Disordered" evidence="1">
    <location>
        <begin position="222"/>
        <end position="267"/>
    </location>
</feature>
<feature type="transmembrane region" description="Helical" evidence="2">
    <location>
        <begin position="328"/>
        <end position="347"/>
    </location>
</feature>
<comment type="caution">
    <text evidence="3">The sequence shown here is derived from an EMBL/GenBank/DDBJ whole genome shotgun (WGS) entry which is preliminary data.</text>
</comment>
<feature type="transmembrane region" description="Helical" evidence="2">
    <location>
        <begin position="114"/>
        <end position="133"/>
    </location>
</feature>
<reference evidence="3 4" key="1">
    <citation type="submission" date="2019-02" db="EMBL/GenBank/DDBJ databases">
        <title>Genome sequencing of the rare red list fungi Phellinidium pouzarii.</title>
        <authorList>
            <person name="Buettner E."/>
            <person name="Kellner H."/>
        </authorList>
    </citation>
    <scope>NUCLEOTIDE SEQUENCE [LARGE SCALE GENOMIC DNA]</scope>
    <source>
        <strain evidence="3 4">DSM 108285</strain>
    </source>
</reference>
<dbReference type="AlphaFoldDB" id="A0A4S4KDV6"/>
<feature type="transmembrane region" description="Helical" evidence="2">
    <location>
        <begin position="46"/>
        <end position="66"/>
    </location>
</feature>
<keyword evidence="2" id="KW-1133">Transmembrane helix</keyword>
<evidence type="ECO:0000256" key="2">
    <source>
        <dbReference type="SAM" id="Phobius"/>
    </source>
</evidence>